<evidence type="ECO:0000313" key="6">
    <source>
        <dbReference type="Proteomes" id="UP001487740"/>
    </source>
</evidence>
<evidence type="ECO:0000256" key="1">
    <source>
        <dbReference type="ARBA" id="ARBA00004613"/>
    </source>
</evidence>
<dbReference type="Gene3D" id="1.10.640.10">
    <property type="entry name" value="Haem peroxidase domain superfamily, animal type"/>
    <property type="match status" value="3"/>
</dbReference>
<protein>
    <submittedName>
        <fullName evidence="5">Uncharacterized protein</fullName>
    </submittedName>
</protein>
<dbReference type="Proteomes" id="UP001487740">
    <property type="component" value="Unassembled WGS sequence"/>
</dbReference>
<keyword evidence="2" id="KW-0964">Secreted</keyword>
<dbReference type="GO" id="GO:0004601">
    <property type="term" value="F:peroxidase activity"/>
    <property type="evidence" value="ECO:0007669"/>
    <property type="project" value="UniProtKB-KW"/>
</dbReference>
<dbReference type="PROSITE" id="PS50292">
    <property type="entry name" value="PEROXIDASE_3"/>
    <property type="match status" value="1"/>
</dbReference>
<evidence type="ECO:0000256" key="4">
    <source>
        <dbReference type="ARBA" id="ARBA00023180"/>
    </source>
</evidence>
<dbReference type="GO" id="GO:0006979">
    <property type="term" value="P:response to oxidative stress"/>
    <property type="evidence" value="ECO:0007669"/>
    <property type="project" value="InterPro"/>
</dbReference>
<dbReference type="GO" id="GO:0020037">
    <property type="term" value="F:heme binding"/>
    <property type="evidence" value="ECO:0007669"/>
    <property type="project" value="InterPro"/>
</dbReference>
<keyword evidence="6" id="KW-1185">Reference proteome</keyword>
<dbReference type="PANTHER" id="PTHR11475:SF4">
    <property type="entry name" value="CHORION PEROXIDASE"/>
    <property type="match status" value="1"/>
</dbReference>
<comment type="caution">
    <text evidence="5">The sequence shown here is derived from an EMBL/GenBank/DDBJ whole genome shotgun (WGS) entry which is preliminary data.</text>
</comment>
<feature type="non-terminal residue" evidence="5">
    <location>
        <position position="389"/>
    </location>
</feature>
<evidence type="ECO:0000256" key="3">
    <source>
        <dbReference type="ARBA" id="ARBA00022559"/>
    </source>
</evidence>
<keyword evidence="4" id="KW-0325">Glycoprotein</keyword>
<dbReference type="SUPFAM" id="SSF48113">
    <property type="entry name" value="Heme-dependent peroxidases"/>
    <property type="match status" value="2"/>
</dbReference>
<organism evidence="5 6">
    <name type="scientific">Scylla paramamosain</name>
    <name type="common">Mud crab</name>
    <dbReference type="NCBI Taxonomy" id="85552"/>
    <lineage>
        <taxon>Eukaryota</taxon>
        <taxon>Metazoa</taxon>
        <taxon>Ecdysozoa</taxon>
        <taxon>Arthropoda</taxon>
        <taxon>Crustacea</taxon>
        <taxon>Multicrustacea</taxon>
        <taxon>Malacostraca</taxon>
        <taxon>Eumalacostraca</taxon>
        <taxon>Eucarida</taxon>
        <taxon>Decapoda</taxon>
        <taxon>Pleocyemata</taxon>
        <taxon>Brachyura</taxon>
        <taxon>Eubrachyura</taxon>
        <taxon>Portunoidea</taxon>
        <taxon>Portunidae</taxon>
        <taxon>Portuninae</taxon>
        <taxon>Scylla</taxon>
    </lineage>
</organism>
<dbReference type="PANTHER" id="PTHR11475">
    <property type="entry name" value="OXIDASE/PEROXIDASE"/>
    <property type="match status" value="1"/>
</dbReference>
<dbReference type="InterPro" id="IPR019791">
    <property type="entry name" value="Haem_peroxidase_animal"/>
</dbReference>
<keyword evidence="3" id="KW-0575">Peroxidase</keyword>
<name>A0AAW0SKL7_SCYPA</name>
<dbReference type="EMBL" id="JARAKH010000050">
    <property type="protein sequence ID" value="KAK8375306.1"/>
    <property type="molecule type" value="Genomic_DNA"/>
</dbReference>
<accession>A0AAW0SKL7</accession>
<evidence type="ECO:0000256" key="2">
    <source>
        <dbReference type="ARBA" id="ARBA00022525"/>
    </source>
</evidence>
<keyword evidence="3" id="KW-0560">Oxidoreductase</keyword>
<dbReference type="Pfam" id="PF03098">
    <property type="entry name" value="An_peroxidase"/>
    <property type="match status" value="3"/>
</dbReference>
<comment type="subcellular location">
    <subcellularLocation>
        <location evidence="1">Secreted</location>
    </subcellularLocation>
</comment>
<sequence length="389" mass="42498">MVALHTGPREQINQVTSFIDGSVIYGSSKEESDELRAFSVGFLKVQRCPADTQILTADTNQIDCKTSGRFKCFKSVWPQCTSRSSGSTTALPSCFRTSMPTGLTSKCSKRCAGIVGATLQHITYTEFLPSILGQGIIEKYGLALQSSGFFAGYDININAGIANSVSSQALKFVASLMPNTVAYFDEEKVKERPITDTFYAPFDLYKPNKFDQVLKGLISSHAQNEDTAISDSMTNKMFEDEKIGPREQINQVTSFIDGSVIYGSSKEESDELRAFSVGFLKVQRCPADTQILTADTNQIDCKTSGRFKCFKSVWPQCTSRSSGSTTALPSCFRTSMPTGLTSKCSKRCAGLWEQLCSTSPTLSSSPLFLARALLRSMAWHCSHQGSFAG</sequence>
<gene>
    <name evidence="5" type="ORF">O3P69_012640</name>
</gene>
<dbReference type="InterPro" id="IPR010255">
    <property type="entry name" value="Haem_peroxidase_sf"/>
</dbReference>
<proteinExistence type="predicted"/>
<dbReference type="AlphaFoldDB" id="A0AAW0SKL7"/>
<dbReference type="InterPro" id="IPR037120">
    <property type="entry name" value="Haem_peroxidase_sf_animal"/>
</dbReference>
<evidence type="ECO:0000313" key="5">
    <source>
        <dbReference type="EMBL" id="KAK8375306.1"/>
    </source>
</evidence>
<reference evidence="5 6" key="1">
    <citation type="submission" date="2023-03" db="EMBL/GenBank/DDBJ databases">
        <title>High-quality genome of Scylla paramamosain provides insights in environmental adaptation.</title>
        <authorList>
            <person name="Zhang L."/>
        </authorList>
    </citation>
    <scope>NUCLEOTIDE SEQUENCE [LARGE SCALE GENOMIC DNA]</scope>
    <source>
        <strain evidence="5">LZ_2023a</strain>
        <tissue evidence="5">Muscle</tissue>
    </source>
</reference>